<dbReference type="SMART" id="SM00184">
    <property type="entry name" value="RING"/>
    <property type="match status" value="1"/>
</dbReference>
<dbReference type="InterPro" id="IPR001841">
    <property type="entry name" value="Znf_RING"/>
</dbReference>
<evidence type="ECO:0000256" key="1">
    <source>
        <dbReference type="ARBA" id="ARBA00022723"/>
    </source>
</evidence>
<dbReference type="AlphaFoldDB" id="A0AAD6TKJ8"/>
<dbReference type="Pfam" id="PF13445">
    <property type="entry name" value="zf-RING_UBOX"/>
    <property type="match status" value="1"/>
</dbReference>
<dbReference type="InterPro" id="IPR013083">
    <property type="entry name" value="Znf_RING/FYVE/PHD"/>
</dbReference>
<dbReference type="InterPro" id="IPR017907">
    <property type="entry name" value="Znf_RING_CS"/>
</dbReference>
<evidence type="ECO:0000256" key="4">
    <source>
        <dbReference type="PROSITE-ProRule" id="PRU00175"/>
    </source>
</evidence>
<evidence type="ECO:0000313" key="6">
    <source>
        <dbReference type="EMBL" id="KAJ7065968.1"/>
    </source>
</evidence>
<evidence type="ECO:0000259" key="5">
    <source>
        <dbReference type="PROSITE" id="PS50089"/>
    </source>
</evidence>
<proteinExistence type="predicted"/>
<dbReference type="PROSITE" id="PS00518">
    <property type="entry name" value="ZF_RING_1"/>
    <property type="match status" value="1"/>
</dbReference>
<reference evidence="6" key="1">
    <citation type="submission" date="2023-03" db="EMBL/GenBank/DDBJ databases">
        <title>Massive genome expansion in bonnet fungi (Mycena s.s.) driven by repeated elements and novel gene families across ecological guilds.</title>
        <authorList>
            <consortium name="Lawrence Berkeley National Laboratory"/>
            <person name="Harder C.B."/>
            <person name="Miyauchi S."/>
            <person name="Viragh M."/>
            <person name="Kuo A."/>
            <person name="Thoen E."/>
            <person name="Andreopoulos B."/>
            <person name="Lu D."/>
            <person name="Skrede I."/>
            <person name="Drula E."/>
            <person name="Henrissat B."/>
            <person name="Morin E."/>
            <person name="Kohler A."/>
            <person name="Barry K."/>
            <person name="LaButti K."/>
            <person name="Morin E."/>
            <person name="Salamov A."/>
            <person name="Lipzen A."/>
            <person name="Mereny Z."/>
            <person name="Hegedus B."/>
            <person name="Baldrian P."/>
            <person name="Stursova M."/>
            <person name="Weitz H."/>
            <person name="Taylor A."/>
            <person name="Grigoriev I.V."/>
            <person name="Nagy L.G."/>
            <person name="Martin F."/>
            <person name="Kauserud H."/>
        </authorList>
    </citation>
    <scope>NUCLEOTIDE SEQUENCE</scope>
    <source>
        <strain evidence="6">CBHHK173m</strain>
    </source>
</reference>
<protein>
    <recommendedName>
        <fullName evidence="5">RING-type domain-containing protein</fullName>
    </recommendedName>
</protein>
<keyword evidence="1" id="KW-0479">Metal-binding</keyword>
<dbReference type="GO" id="GO:0008270">
    <property type="term" value="F:zinc ion binding"/>
    <property type="evidence" value="ECO:0007669"/>
    <property type="project" value="UniProtKB-KW"/>
</dbReference>
<sequence>MPNCGICYERFTFPIALPCGHVFCKECVRRTVDSIKSCSLQHFCPTCRTPYSVVTIDPALVPPYLRQHIQPPIRPLFFDESTPAASTSAHTGVLSIPALVTAAAPDPTTSTPTASGAKSPTPAELGRLAADATALRMSCATWRRRAEVHAAANTGLLFFTRTAKDQVQRLRAERDQARSLCFVLKRKLCEIGCVSRFFSCCRNADIPRAPKPRARG</sequence>
<dbReference type="SUPFAM" id="SSF57850">
    <property type="entry name" value="RING/U-box"/>
    <property type="match status" value="1"/>
</dbReference>
<dbReference type="InterPro" id="IPR027370">
    <property type="entry name" value="Znf-RING_euk"/>
</dbReference>
<dbReference type="Gene3D" id="3.30.40.10">
    <property type="entry name" value="Zinc/RING finger domain, C3HC4 (zinc finger)"/>
    <property type="match status" value="1"/>
</dbReference>
<organism evidence="6 7">
    <name type="scientific">Mycena belliarum</name>
    <dbReference type="NCBI Taxonomy" id="1033014"/>
    <lineage>
        <taxon>Eukaryota</taxon>
        <taxon>Fungi</taxon>
        <taxon>Dikarya</taxon>
        <taxon>Basidiomycota</taxon>
        <taxon>Agaricomycotina</taxon>
        <taxon>Agaricomycetes</taxon>
        <taxon>Agaricomycetidae</taxon>
        <taxon>Agaricales</taxon>
        <taxon>Marasmiineae</taxon>
        <taxon>Mycenaceae</taxon>
        <taxon>Mycena</taxon>
    </lineage>
</organism>
<dbReference type="EMBL" id="JARJCN010000167">
    <property type="protein sequence ID" value="KAJ7065968.1"/>
    <property type="molecule type" value="Genomic_DNA"/>
</dbReference>
<dbReference type="Proteomes" id="UP001222325">
    <property type="component" value="Unassembled WGS sequence"/>
</dbReference>
<evidence type="ECO:0000313" key="7">
    <source>
        <dbReference type="Proteomes" id="UP001222325"/>
    </source>
</evidence>
<feature type="domain" description="RING-type" evidence="5">
    <location>
        <begin position="4"/>
        <end position="48"/>
    </location>
</feature>
<name>A0AAD6TKJ8_9AGAR</name>
<keyword evidence="3" id="KW-0862">Zinc</keyword>
<evidence type="ECO:0000256" key="3">
    <source>
        <dbReference type="ARBA" id="ARBA00022833"/>
    </source>
</evidence>
<keyword evidence="7" id="KW-1185">Reference proteome</keyword>
<keyword evidence="2 4" id="KW-0863">Zinc-finger</keyword>
<accession>A0AAD6TKJ8</accession>
<comment type="caution">
    <text evidence="6">The sequence shown here is derived from an EMBL/GenBank/DDBJ whole genome shotgun (WGS) entry which is preliminary data.</text>
</comment>
<dbReference type="PROSITE" id="PS50089">
    <property type="entry name" value="ZF_RING_2"/>
    <property type="match status" value="1"/>
</dbReference>
<gene>
    <name evidence="6" type="ORF">B0H15DRAFT_794437</name>
</gene>
<evidence type="ECO:0000256" key="2">
    <source>
        <dbReference type="ARBA" id="ARBA00022771"/>
    </source>
</evidence>